<reference evidence="1" key="1">
    <citation type="submission" date="2014-12" db="EMBL/GenBank/DDBJ databases">
        <title>Insight into the proteome of Arion vulgaris.</title>
        <authorList>
            <person name="Aradska J."/>
            <person name="Bulat T."/>
            <person name="Smidak R."/>
            <person name="Sarate P."/>
            <person name="Gangsoo J."/>
            <person name="Sialana F."/>
            <person name="Bilban M."/>
            <person name="Lubec G."/>
        </authorList>
    </citation>
    <scope>NUCLEOTIDE SEQUENCE</scope>
    <source>
        <tissue evidence="1">Skin</tissue>
    </source>
</reference>
<evidence type="ECO:0000313" key="1">
    <source>
        <dbReference type="EMBL" id="CEK51894.1"/>
    </source>
</evidence>
<protein>
    <submittedName>
        <fullName evidence="1">Uncharacterized protein</fullName>
    </submittedName>
</protein>
<feature type="non-terminal residue" evidence="1">
    <location>
        <position position="1"/>
    </location>
</feature>
<accession>A0A0B6Y6X9</accession>
<dbReference type="AlphaFoldDB" id="A0A0B6Y6X9"/>
<proteinExistence type="predicted"/>
<organism evidence="1">
    <name type="scientific">Arion vulgaris</name>
    <dbReference type="NCBI Taxonomy" id="1028688"/>
    <lineage>
        <taxon>Eukaryota</taxon>
        <taxon>Metazoa</taxon>
        <taxon>Spiralia</taxon>
        <taxon>Lophotrochozoa</taxon>
        <taxon>Mollusca</taxon>
        <taxon>Gastropoda</taxon>
        <taxon>Heterobranchia</taxon>
        <taxon>Euthyneura</taxon>
        <taxon>Panpulmonata</taxon>
        <taxon>Eupulmonata</taxon>
        <taxon>Stylommatophora</taxon>
        <taxon>Helicina</taxon>
        <taxon>Arionoidea</taxon>
        <taxon>Arionidae</taxon>
        <taxon>Arion</taxon>
    </lineage>
</organism>
<gene>
    <name evidence="1" type="primary">ORF14766</name>
</gene>
<dbReference type="EMBL" id="HACG01005029">
    <property type="protein sequence ID" value="CEK51894.1"/>
    <property type="molecule type" value="Transcribed_RNA"/>
</dbReference>
<sequence>ERGSHHFWTCYEEGRRDRGRKTIVEMLTSRHGLPCQHLRWLSNTRDIDFWRSMMPTPAALAPDDDDELICQRNERKML</sequence>
<name>A0A0B6Y6X9_9EUPU</name>